<dbReference type="PANTHER" id="PTHR36961">
    <property type="entry name" value="LEUKEMIA-ASSOCIATED PROTEIN 7"/>
    <property type="match status" value="1"/>
</dbReference>
<sequence>MSSATHLQASIGHQIMALQTLRVLLQQRDRNEGQPSPQHVSAAPGQPGPGEDGEKAEGPAEAKTGDEGGAASEPRGHGQCELARVAVRTVLARVVETTSQLIQVEQTILNPLHQEVDFPVYLKDSIEFRNICSHMAQQPEGPYFDRDLNTAYKCLKTIIKKLIRSMLSLPADIRDLACVALRQVLQNLLDL</sequence>
<keyword evidence="3" id="KW-1185">Reference proteome</keyword>
<dbReference type="RefSeq" id="XP_027712728.1">
    <property type="nucleotide sequence ID" value="XM_027856927.1"/>
</dbReference>
<dbReference type="STRING" id="29139.ENSVURP00010023336"/>
<evidence type="ECO:0000313" key="3">
    <source>
        <dbReference type="Proteomes" id="UP000314987"/>
    </source>
</evidence>
<dbReference type="GeneID" id="114039241"/>
<name>A0A4X2LN19_VOMUR</name>
<dbReference type="OrthoDB" id="8788044at2759"/>
<gene>
    <name evidence="2" type="primary">DLEU7</name>
</gene>
<dbReference type="Proteomes" id="UP000314987">
    <property type="component" value="Unassembled WGS sequence"/>
</dbReference>
<feature type="region of interest" description="Disordered" evidence="1">
    <location>
        <begin position="30"/>
        <end position="77"/>
    </location>
</feature>
<dbReference type="CTD" id="220107"/>
<proteinExistence type="predicted"/>
<evidence type="ECO:0000313" key="2">
    <source>
        <dbReference type="Ensembl" id="ENSVURP00010023336.1"/>
    </source>
</evidence>
<accession>A0A4X2LN19</accession>
<reference evidence="3" key="1">
    <citation type="submission" date="2018-12" db="EMBL/GenBank/DDBJ databases">
        <authorList>
            <person name="Yazar S."/>
        </authorList>
    </citation>
    <scope>NUCLEOTIDE SEQUENCE [LARGE SCALE GENOMIC DNA]</scope>
</reference>
<reference evidence="2" key="3">
    <citation type="submission" date="2025-09" db="UniProtKB">
        <authorList>
            <consortium name="Ensembl"/>
        </authorList>
    </citation>
    <scope>IDENTIFICATION</scope>
</reference>
<dbReference type="Ensembl" id="ENSVURT00010026556.1">
    <property type="protein sequence ID" value="ENSVURP00010023336.1"/>
    <property type="gene ID" value="ENSVURG00010017885.1"/>
</dbReference>
<evidence type="ECO:0000256" key="1">
    <source>
        <dbReference type="SAM" id="MobiDB-lite"/>
    </source>
</evidence>
<dbReference type="OMA" id="SHMALQL"/>
<protein>
    <submittedName>
        <fullName evidence="2">Uncharacterized protein</fullName>
    </submittedName>
</protein>
<feature type="compositionally biased region" description="Basic and acidic residues" evidence="1">
    <location>
        <begin position="52"/>
        <end position="66"/>
    </location>
</feature>
<dbReference type="GeneTree" id="ENSGT00390000011737"/>
<organism evidence="2 3">
    <name type="scientific">Vombatus ursinus</name>
    <name type="common">Common wombat</name>
    <dbReference type="NCBI Taxonomy" id="29139"/>
    <lineage>
        <taxon>Eukaryota</taxon>
        <taxon>Metazoa</taxon>
        <taxon>Chordata</taxon>
        <taxon>Craniata</taxon>
        <taxon>Vertebrata</taxon>
        <taxon>Euteleostomi</taxon>
        <taxon>Mammalia</taxon>
        <taxon>Metatheria</taxon>
        <taxon>Diprotodontia</taxon>
        <taxon>Vombatidae</taxon>
        <taxon>Vombatus</taxon>
    </lineage>
</organism>
<dbReference type="PANTHER" id="PTHR36961:SF1">
    <property type="entry name" value="LEUKEMIA-ASSOCIATED PROTEIN 7"/>
    <property type="match status" value="1"/>
</dbReference>
<dbReference type="AlphaFoldDB" id="A0A4X2LN19"/>
<dbReference type="Pfam" id="PF15760">
    <property type="entry name" value="DLEU7"/>
    <property type="match status" value="1"/>
</dbReference>
<reference evidence="2" key="2">
    <citation type="submission" date="2025-08" db="UniProtKB">
        <authorList>
            <consortium name="Ensembl"/>
        </authorList>
    </citation>
    <scope>IDENTIFICATION</scope>
</reference>
<dbReference type="InterPro" id="IPR031510">
    <property type="entry name" value="DLEU7"/>
</dbReference>